<comment type="caution">
    <text evidence="1">The sequence shown here is derived from an EMBL/GenBank/DDBJ whole genome shotgun (WGS) entry which is preliminary data.</text>
</comment>
<dbReference type="EMBL" id="AZBU02000001">
    <property type="protein sequence ID" value="TMS36395.1"/>
    <property type="molecule type" value="Genomic_DNA"/>
</dbReference>
<dbReference type="Proteomes" id="UP000298663">
    <property type="component" value="Chromosome X"/>
</dbReference>
<dbReference type="AlphaFoldDB" id="A0A4U8UUM0"/>
<dbReference type="EMBL" id="CM016762">
    <property type="protein sequence ID" value="TMS36395.1"/>
    <property type="molecule type" value="Genomic_DNA"/>
</dbReference>
<protein>
    <submittedName>
        <fullName evidence="1">Uncharacterized protein</fullName>
    </submittedName>
</protein>
<keyword evidence="2" id="KW-1185">Reference proteome</keyword>
<evidence type="ECO:0000313" key="2">
    <source>
        <dbReference type="Proteomes" id="UP000298663"/>
    </source>
</evidence>
<name>A0A4U8UUM0_STECR</name>
<proteinExistence type="predicted"/>
<gene>
    <name evidence="1" type="ORF">L596_003570</name>
</gene>
<reference evidence="1 2" key="1">
    <citation type="journal article" date="2015" name="Genome Biol.">
        <title>Comparative genomics of Steinernema reveals deeply conserved gene regulatory networks.</title>
        <authorList>
            <person name="Dillman A.R."/>
            <person name="Macchietto M."/>
            <person name="Porter C.F."/>
            <person name="Rogers A."/>
            <person name="Williams B."/>
            <person name="Antoshechkin I."/>
            <person name="Lee M.M."/>
            <person name="Goodwin Z."/>
            <person name="Lu X."/>
            <person name="Lewis E.E."/>
            <person name="Goodrich-Blair H."/>
            <person name="Stock S.P."/>
            <person name="Adams B.J."/>
            <person name="Sternberg P.W."/>
            <person name="Mortazavi A."/>
        </authorList>
    </citation>
    <scope>NUCLEOTIDE SEQUENCE [LARGE SCALE GENOMIC DNA]</scope>
    <source>
        <strain evidence="1 2">ALL</strain>
    </source>
</reference>
<organism evidence="1 2">
    <name type="scientific">Steinernema carpocapsae</name>
    <name type="common">Entomopathogenic nematode</name>
    <dbReference type="NCBI Taxonomy" id="34508"/>
    <lineage>
        <taxon>Eukaryota</taxon>
        <taxon>Metazoa</taxon>
        <taxon>Ecdysozoa</taxon>
        <taxon>Nematoda</taxon>
        <taxon>Chromadorea</taxon>
        <taxon>Rhabditida</taxon>
        <taxon>Tylenchina</taxon>
        <taxon>Panagrolaimomorpha</taxon>
        <taxon>Strongyloidoidea</taxon>
        <taxon>Steinernematidae</taxon>
        <taxon>Steinernema</taxon>
    </lineage>
</organism>
<reference evidence="1 2" key="2">
    <citation type="journal article" date="2019" name="G3 (Bethesda)">
        <title>Hybrid Assembly of the Genome of the Entomopathogenic Nematode Steinernema carpocapsae Identifies the X-Chromosome.</title>
        <authorList>
            <person name="Serra L."/>
            <person name="Macchietto M."/>
            <person name="Macias-Munoz A."/>
            <person name="McGill C.J."/>
            <person name="Rodriguez I.M."/>
            <person name="Rodriguez B."/>
            <person name="Murad R."/>
            <person name="Mortazavi A."/>
        </authorList>
    </citation>
    <scope>NUCLEOTIDE SEQUENCE [LARGE SCALE GENOMIC DNA]</scope>
    <source>
        <strain evidence="1 2">ALL</strain>
    </source>
</reference>
<sequence length="134" mass="15281">MTVIHSHTAAVGEAKNDSKKSAQLVNIFSVRDRSILSTGSRVPRRAKVEGQSKTVAVASILPPKPLKRSKSANIYTSNAVIKNYTREKHTVMRPVNRNTRERTEDRPNQWIIDRHKSIVLRKCMYIVTPFKRSK</sequence>
<evidence type="ECO:0000313" key="1">
    <source>
        <dbReference type="EMBL" id="TMS36395.1"/>
    </source>
</evidence>
<accession>A0A4U8UUM0</accession>